<gene>
    <name evidence="2" type="ORF">H0H81_009498</name>
</gene>
<accession>A0A9P7KIJ7</accession>
<evidence type="ECO:0000313" key="2">
    <source>
        <dbReference type="EMBL" id="KAG5653906.1"/>
    </source>
</evidence>
<protein>
    <submittedName>
        <fullName evidence="2">Uncharacterized protein</fullName>
    </submittedName>
</protein>
<feature type="transmembrane region" description="Helical" evidence="1">
    <location>
        <begin position="180"/>
        <end position="207"/>
    </location>
</feature>
<evidence type="ECO:0000313" key="3">
    <source>
        <dbReference type="Proteomes" id="UP000717328"/>
    </source>
</evidence>
<dbReference type="Proteomes" id="UP000717328">
    <property type="component" value="Unassembled WGS sequence"/>
</dbReference>
<keyword evidence="1" id="KW-1133">Transmembrane helix</keyword>
<keyword evidence="1" id="KW-0472">Membrane</keyword>
<keyword evidence="3" id="KW-1185">Reference proteome</keyword>
<reference evidence="2" key="1">
    <citation type="submission" date="2021-02" db="EMBL/GenBank/DDBJ databases">
        <authorList>
            <person name="Nieuwenhuis M."/>
            <person name="Van De Peppel L.J.J."/>
        </authorList>
    </citation>
    <scope>NUCLEOTIDE SEQUENCE</scope>
    <source>
        <strain evidence="2">D49</strain>
    </source>
</reference>
<evidence type="ECO:0000256" key="1">
    <source>
        <dbReference type="SAM" id="Phobius"/>
    </source>
</evidence>
<comment type="caution">
    <text evidence="2">The sequence shown here is derived from an EMBL/GenBank/DDBJ whole genome shotgun (WGS) entry which is preliminary data.</text>
</comment>
<keyword evidence="1" id="KW-0812">Transmembrane</keyword>
<name>A0A9P7KIJ7_9AGAR</name>
<dbReference type="EMBL" id="JABCKI010000028">
    <property type="protein sequence ID" value="KAG5653906.1"/>
    <property type="molecule type" value="Genomic_DNA"/>
</dbReference>
<dbReference type="AlphaFoldDB" id="A0A9P7KIJ7"/>
<reference evidence="2" key="2">
    <citation type="submission" date="2021-10" db="EMBL/GenBank/DDBJ databases">
        <title>Phylogenomics reveals ancestral predisposition of the termite-cultivated fungus Termitomyces towards a domesticated lifestyle.</title>
        <authorList>
            <person name="Auxier B."/>
            <person name="Grum-Grzhimaylo A."/>
            <person name="Cardenas M.E."/>
            <person name="Lodge J.D."/>
            <person name="Laessoe T."/>
            <person name="Pedersen O."/>
            <person name="Smith M.E."/>
            <person name="Kuyper T.W."/>
            <person name="Franco-Molano E.A."/>
            <person name="Baroni T.J."/>
            <person name="Aanen D.K."/>
        </authorList>
    </citation>
    <scope>NUCLEOTIDE SEQUENCE</scope>
    <source>
        <strain evidence="2">D49</strain>
    </source>
</reference>
<dbReference type="OrthoDB" id="3360032at2759"/>
<sequence length="234" mass="26207">MVIIVPMFMWSDIKSMVHYIQKRMRTREALKIPFAGQWPRLNQTHNDREWAVVPAPYGTPLNDVCKNKSSGTDTCAHELWVLLDLAQEWSTHSSFTARLSWPASYPADFSIKVYDSETLSAYLGINAQTMQPPSLQNHQRHRYARIRVVDTGVLTPGYQAATTQPAGPVPVPFVLALEPLYFGFLPPSIIPVLGYIVVAIIACCLALPKIYKHLESIALQAKQELATAGDRKCD</sequence>
<organism evidence="2 3">
    <name type="scientific">Sphagnurus paluster</name>
    <dbReference type="NCBI Taxonomy" id="117069"/>
    <lineage>
        <taxon>Eukaryota</taxon>
        <taxon>Fungi</taxon>
        <taxon>Dikarya</taxon>
        <taxon>Basidiomycota</taxon>
        <taxon>Agaricomycotina</taxon>
        <taxon>Agaricomycetes</taxon>
        <taxon>Agaricomycetidae</taxon>
        <taxon>Agaricales</taxon>
        <taxon>Tricholomatineae</taxon>
        <taxon>Lyophyllaceae</taxon>
        <taxon>Sphagnurus</taxon>
    </lineage>
</organism>
<proteinExistence type="predicted"/>